<evidence type="ECO:0000313" key="4">
    <source>
        <dbReference type="Proteomes" id="UP000521872"/>
    </source>
</evidence>
<evidence type="ECO:0000256" key="1">
    <source>
        <dbReference type="SAM" id="MobiDB-lite"/>
    </source>
</evidence>
<comment type="caution">
    <text evidence="3">The sequence shown here is derived from an EMBL/GenBank/DDBJ whole genome shotgun (WGS) entry which is preliminary data.</text>
</comment>
<sequence>MAPARSDDDWSDSDDDDLSQVETSVLLGVPDGSIDDESDLVDAAVSRIGGLPALLPSREPPFSSSLCKSCNEPMELLVQMWCPFEDSPMDRALYIWGCSRTGCQGKDGSVRAWRGLRINEKYAEKLARKRQRQLEKEQAKAKAEEERLRLENERKKQGNPFSMNSNGANSAHMFGLGTQIFGTTLSDPVDPVGKKDDAKEQTDEEHDSDSDDSDESLLTALAATTITESPWRTAPSYPPLYLSTVSEYLPPQPKPRLPQGVKIEDLGDDDKKDKDISWAKETYENSLDVDQIFEKFTKRVGYEGEQCVRYDLKGTPLPFASDKTFHLLWPAPSAEPLPVTKPDFKVVHGQRRVYDASSVPKCPICKAPRVFECQLMPNLINVLRPAQSDKKKLTDEERRLEVQKALKNEDKSAKTGMDWGTTMVFSCEKDCCEENGKQIKESWREEVVYIQWDV</sequence>
<organism evidence="3 4">
    <name type="scientific">Agrocybe pediades</name>
    <dbReference type="NCBI Taxonomy" id="84607"/>
    <lineage>
        <taxon>Eukaryota</taxon>
        <taxon>Fungi</taxon>
        <taxon>Dikarya</taxon>
        <taxon>Basidiomycota</taxon>
        <taxon>Agaricomycotina</taxon>
        <taxon>Agaricomycetes</taxon>
        <taxon>Agaricomycetidae</taxon>
        <taxon>Agaricales</taxon>
        <taxon>Agaricineae</taxon>
        <taxon>Strophariaceae</taxon>
        <taxon>Agrocybe</taxon>
    </lineage>
</organism>
<feature type="domain" description="Programmed cell death protein 2 C-terminal" evidence="2">
    <location>
        <begin position="290"/>
        <end position="452"/>
    </location>
</feature>
<evidence type="ECO:0000313" key="3">
    <source>
        <dbReference type="EMBL" id="KAF4610476.1"/>
    </source>
</evidence>
<feature type="compositionally biased region" description="Acidic residues" evidence="1">
    <location>
        <begin position="202"/>
        <end position="215"/>
    </location>
</feature>
<feature type="compositionally biased region" description="Acidic residues" evidence="1">
    <location>
        <begin position="9"/>
        <end position="19"/>
    </location>
</feature>
<feature type="compositionally biased region" description="Basic and acidic residues" evidence="1">
    <location>
        <begin position="192"/>
        <end position="201"/>
    </location>
</feature>
<feature type="region of interest" description="Disordered" evidence="1">
    <location>
        <begin position="133"/>
        <end position="169"/>
    </location>
</feature>
<name>A0A8H4QGU4_9AGAR</name>
<proteinExistence type="predicted"/>
<gene>
    <name evidence="3" type="ORF">D9613_006769</name>
</gene>
<reference evidence="3 4" key="1">
    <citation type="submission" date="2019-12" db="EMBL/GenBank/DDBJ databases">
        <authorList>
            <person name="Floudas D."/>
            <person name="Bentzer J."/>
            <person name="Ahren D."/>
            <person name="Johansson T."/>
            <person name="Persson P."/>
            <person name="Tunlid A."/>
        </authorList>
    </citation>
    <scope>NUCLEOTIDE SEQUENCE [LARGE SCALE GENOMIC DNA]</scope>
    <source>
        <strain evidence="3 4">CBS 102.39</strain>
    </source>
</reference>
<feature type="region of interest" description="Disordered" evidence="1">
    <location>
        <begin position="185"/>
        <end position="215"/>
    </location>
</feature>
<dbReference type="InterPro" id="IPR007320">
    <property type="entry name" value="PDCD2_C"/>
</dbReference>
<dbReference type="PANTHER" id="PTHR47524">
    <property type="entry name" value="20S RRNA ACCUMULATION PROTEIN 4"/>
    <property type="match status" value="1"/>
</dbReference>
<dbReference type="PANTHER" id="PTHR47524:SF1">
    <property type="entry name" value="20S RRNA ACCUMULATION PROTEIN 4"/>
    <property type="match status" value="1"/>
</dbReference>
<dbReference type="GO" id="GO:0030490">
    <property type="term" value="P:maturation of SSU-rRNA"/>
    <property type="evidence" value="ECO:0007669"/>
    <property type="project" value="TreeGrafter"/>
</dbReference>
<dbReference type="EMBL" id="JAACJL010000058">
    <property type="protein sequence ID" value="KAF4610476.1"/>
    <property type="molecule type" value="Genomic_DNA"/>
</dbReference>
<dbReference type="Proteomes" id="UP000521872">
    <property type="component" value="Unassembled WGS sequence"/>
</dbReference>
<dbReference type="Pfam" id="PF04194">
    <property type="entry name" value="PDCD2_C"/>
    <property type="match status" value="1"/>
</dbReference>
<feature type="compositionally biased region" description="Polar residues" evidence="1">
    <location>
        <begin position="159"/>
        <end position="169"/>
    </location>
</feature>
<dbReference type="GO" id="GO:0005737">
    <property type="term" value="C:cytoplasm"/>
    <property type="evidence" value="ECO:0007669"/>
    <property type="project" value="InterPro"/>
</dbReference>
<accession>A0A8H4QGU4</accession>
<feature type="region of interest" description="Disordered" evidence="1">
    <location>
        <begin position="1"/>
        <end position="23"/>
    </location>
</feature>
<dbReference type="AlphaFoldDB" id="A0A8H4QGU4"/>
<protein>
    <recommendedName>
        <fullName evidence="2">Programmed cell death protein 2 C-terminal domain-containing protein</fullName>
    </recommendedName>
</protein>
<evidence type="ECO:0000259" key="2">
    <source>
        <dbReference type="Pfam" id="PF04194"/>
    </source>
</evidence>
<feature type="compositionally biased region" description="Basic and acidic residues" evidence="1">
    <location>
        <begin position="133"/>
        <end position="156"/>
    </location>
</feature>
<keyword evidence="4" id="KW-1185">Reference proteome</keyword>